<evidence type="ECO:0008006" key="17">
    <source>
        <dbReference type="Google" id="ProtNLM"/>
    </source>
</evidence>
<dbReference type="GO" id="GO:0005506">
    <property type="term" value="F:iron ion binding"/>
    <property type="evidence" value="ECO:0007669"/>
    <property type="project" value="InterPro"/>
</dbReference>
<keyword evidence="11" id="KW-0503">Monooxygenase</keyword>
<gene>
    <name evidence="15" type="ORF">FKW77_009742</name>
</gene>
<keyword evidence="5 13" id="KW-0349">Heme</keyword>
<dbReference type="Pfam" id="PF00067">
    <property type="entry name" value="p450"/>
    <property type="match status" value="1"/>
</dbReference>
<dbReference type="CDD" id="cd11061">
    <property type="entry name" value="CYP67-like"/>
    <property type="match status" value="1"/>
</dbReference>
<evidence type="ECO:0000313" key="15">
    <source>
        <dbReference type="EMBL" id="QDS68051.1"/>
    </source>
</evidence>
<evidence type="ECO:0000313" key="16">
    <source>
        <dbReference type="Proteomes" id="UP000316270"/>
    </source>
</evidence>
<evidence type="ECO:0000256" key="1">
    <source>
        <dbReference type="ARBA" id="ARBA00001971"/>
    </source>
</evidence>
<comment type="similarity">
    <text evidence="4">Belongs to the cytochrome P450 family.</text>
</comment>
<reference evidence="15 16" key="1">
    <citation type="submission" date="2019-07" db="EMBL/GenBank/DDBJ databases">
        <title>Finished genome of Venturia effusa.</title>
        <authorList>
            <person name="Young C.A."/>
            <person name="Cox M.P."/>
            <person name="Ganley A.R.D."/>
            <person name="David W.J."/>
        </authorList>
    </citation>
    <scope>NUCLEOTIDE SEQUENCE [LARGE SCALE GENOMIC DNA]</scope>
    <source>
        <strain evidence="16">albino</strain>
    </source>
</reference>
<dbReference type="InterPro" id="IPR001128">
    <property type="entry name" value="Cyt_P450"/>
</dbReference>
<dbReference type="GO" id="GO:0004497">
    <property type="term" value="F:monooxygenase activity"/>
    <property type="evidence" value="ECO:0007669"/>
    <property type="project" value="UniProtKB-KW"/>
</dbReference>
<organism evidence="15 16">
    <name type="scientific">Venturia effusa</name>
    <dbReference type="NCBI Taxonomy" id="50376"/>
    <lineage>
        <taxon>Eukaryota</taxon>
        <taxon>Fungi</taxon>
        <taxon>Dikarya</taxon>
        <taxon>Ascomycota</taxon>
        <taxon>Pezizomycotina</taxon>
        <taxon>Dothideomycetes</taxon>
        <taxon>Pleosporomycetidae</taxon>
        <taxon>Venturiales</taxon>
        <taxon>Venturiaceae</taxon>
        <taxon>Venturia</taxon>
    </lineage>
</organism>
<keyword evidence="10 13" id="KW-0408">Iron</keyword>
<evidence type="ECO:0000256" key="10">
    <source>
        <dbReference type="ARBA" id="ARBA00023004"/>
    </source>
</evidence>
<dbReference type="InterPro" id="IPR050121">
    <property type="entry name" value="Cytochrome_P450_monoxygenase"/>
</dbReference>
<dbReference type="InterPro" id="IPR002401">
    <property type="entry name" value="Cyt_P450_E_grp-I"/>
</dbReference>
<dbReference type="Gene3D" id="1.10.630.10">
    <property type="entry name" value="Cytochrome P450"/>
    <property type="match status" value="1"/>
</dbReference>
<dbReference type="GO" id="GO:0016020">
    <property type="term" value="C:membrane"/>
    <property type="evidence" value="ECO:0007669"/>
    <property type="project" value="UniProtKB-SubCell"/>
</dbReference>
<keyword evidence="7 13" id="KW-0479">Metal-binding</keyword>
<protein>
    <recommendedName>
        <fullName evidence="17">Cytochrome P450 67</fullName>
    </recommendedName>
</protein>
<dbReference type="PRINTS" id="PR00385">
    <property type="entry name" value="P450"/>
</dbReference>
<sequence>MVELYQYAVSFVGGTASHVFYFHRGEHHMYGVRYIQAFLALAIASTVYLHKAQGQALRDATTTVTTLSGTFLAGLYTSLLIYRAFLSPLCKFPGPIGARLTSLWLSCHIGTSSHALFKIEELHKKYGPLVRIGSNDLAIADADFVQPIYGMGTKCTKAAWYDNEIPLNSMHTTRSKAVHDKRRRIWSPAFSEKALRGYEKRLEPFADSLLERLEGFGGEPVDVARWFNYFGYDVMGDLAFGKDFGMLSSGEEHFAVNLLNEGLQPLAMLFPTWFFRTLVAIPGLAAGYWKLIAYCSKQIDDRMNTKPEIPDITTPLLAPYRDKKPTGPDLKSLQADTRLLIVAGSDTTSATLVYMFYYLAKNPSIASKARDELKPFCSDDGSFNHREAIRNDYVNGIINEALRLHPPVPSGLQRLTPREGLKVGETFIPGDATVWCPQYTLGRSQSAYVDPEQFIPERWSTQPELIKNKNAFFPFSLGSMGCIGKPLALIELRCVLAKLLMAFDVALAPGEDGTELIQKGRDHFTMETGPLNLVFKARS</sequence>
<accession>A0A517KXE2</accession>
<keyword evidence="9" id="KW-0560">Oxidoreductase</keyword>
<dbReference type="PANTHER" id="PTHR24305">
    <property type="entry name" value="CYTOCHROME P450"/>
    <property type="match status" value="1"/>
</dbReference>
<dbReference type="GO" id="GO:1902181">
    <property type="term" value="P:verruculogen biosynthetic process"/>
    <property type="evidence" value="ECO:0007669"/>
    <property type="project" value="UniProtKB-ARBA"/>
</dbReference>
<evidence type="ECO:0000256" key="5">
    <source>
        <dbReference type="ARBA" id="ARBA00022617"/>
    </source>
</evidence>
<dbReference type="PRINTS" id="PR00463">
    <property type="entry name" value="EP450I"/>
</dbReference>
<evidence type="ECO:0000256" key="9">
    <source>
        <dbReference type="ARBA" id="ARBA00023002"/>
    </source>
</evidence>
<feature type="transmembrane region" description="Helical" evidence="14">
    <location>
        <begin position="34"/>
        <end position="50"/>
    </location>
</feature>
<dbReference type="GO" id="GO:0020037">
    <property type="term" value="F:heme binding"/>
    <property type="evidence" value="ECO:0007669"/>
    <property type="project" value="InterPro"/>
</dbReference>
<comment type="pathway">
    <text evidence="3">Mycotoxin biosynthesis.</text>
</comment>
<keyword evidence="12 14" id="KW-0472">Membrane</keyword>
<comment type="cofactor">
    <cofactor evidence="1 13">
        <name>heme</name>
        <dbReference type="ChEBI" id="CHEBI:30413"/>
    </cofactor>
</comment>
<evidence type="ECO:0000256" key="4">
    <source>
        <dbReference type="ARBA" id="ARBA00010617"/>
    </source>
</evidence>
<evidence type="ECO:0000256" key="13">
    <source>
        <dbReference type="PIRSR" id="PIRSR602401-1"/>
    </source>
</evidence>
<evidence type="ECO:0000256" key="14">
    <source>
        <dbReference type="SAM" id="Phobius"/>
    </source>
</evidence>
<proteinExistence type="inferred from homology"/>
<dbReference type="EMBL" id="CP042185">
    <property type="protein sequence ID" value="QDS68051.1"/>
    <property type="molecule type" value="Genomic_DNA"/>
</dbReference>
<evidence type="ECO:0000256" key="11">
    <source>
        <dbReference type="ARBA" id="ARBA00023033"/>
    </source>
</evidence>
<evidence type="ECO:0000256" key="6">
    <source>
        <dbReference type="ARBA" id="ARBA00022692"/>
    </source>
</evidence>
<dbReference type="PANTHER" id="PTHR24305:SF112">
    <property type="entry name" value="L-ORNITHINE-N5-MONOOXYGENASE (EUROFUNG)"/>
    <property type="match status" value="1"/>
</dbReference>
<evidence type="ECO:0000256" key="2">
    <source>
        <dbReference type="ARBA" id="ARBA00004370"/>
    </source>
</evidence>
<feature type="binding site" description="axial binding residue" evidence="13">
    <location>
        <position position="482"/>
    </location>
    <ligand>
        <name>heme</name>
        <dbReference type="ChEBI" id="CHEBI:30413"/>
    </ligand>
    <ligandPart>
        <name>Fe</name>
        <dbReference type="ChEBI" id="CHEBI:18248"/>
    </ligandPart>
</feature>
<dbReference type="AlphaFoldDB" id="A0A517KXE2"/>
<name>A0A517KXE2_9PEZI</name>
<comment type="subcellular location">
    <subcellularLocation>
        <location evidence="2">Membrane</location>
    </subcellularLocation>
</comment>
<dbReference type="GO" id="GO:0016705">
    <property type="term" value="F:oxidoreductase activity, acting on paired donors, with incorporation or reduction of molecular oxygen"/>
    <property type="evidence" value="ECO:0007669"/>
    <property type="project" value="InterPro"/>
</dbReference>
<evidence type="ECO:0000256" key="8">
    <source>
        <dbReference type="ARBA" id="ARBA00022989"/>
    </source>
</evidence>
<dbReference type="FunFam" id="1.10.630.10:FF:000063">
    <property type="entry name" value="Cytochrome P450 monooxygenase"/>
    <property type="match status" value="1"/>
</dbReference>
<keyword evidence="6 14" id="KW-0812">Transmembrane</keyword>
<feature type="transmembrane region" description="Helical" evidence="14">
    <location>
        <begin position="62"/>
        <end position="82"/>
    </location>
</feature>
<dbReference type="SUPFAM" id="SSF48264">
    <property type="entry name" value="Cytochrome P450"/>
    <property type="match status" value="1"/>
</dbReference>
<evidence type="ECO:0000256" key="3">
    <source>
        <dbReference type="ARBA" id="ARBA00004685"/>
    </source>
</evidence>
<dbReference type="STRING" id="50376.A0A517KXE2"/>
<evidence type="ECO:0000256" key="12">
    <source>
        <dbReference type="ARBA" id="ARBA00023136"/>
    </source>
</evidence>
<evidence type="ECO:0000256" key="7">
    <source>
        <dbReference type="ARBA" id="ARBA00022723"/>
    </source>
</evidence>
<keyword evidence="8 14" id="KW-1133">Transmembrane helix</keyword>
<dbReference type="Proteomes" id="UP000316270">
    <property type="component" value="Chromosome 1"/>
</dbReference>
<keyword evidence="16" id="KW-1185">Reference proteome</keyword>
<dbReference type="InterPro" id="IPR036396">
    <property type="entry name" value="Cyt_P450_sf"/>
</dbReference>
<dbReference type="OrthoDB" id="6692864at2759"/>